<evidence type="ECO:0000313" key="3">
    <source>
        <dbReference type="Proteomes" id="UP000886595"/>
    </source>
</evidence>
<evidence type="ECO:0000256" key="1">
    <source>
        <dbReference type="SAM" id="Phobius"/>
    </source>
</evidence>
<evidence type="ECO:0008006" key="4">
    <source>
        <dbReference type="Google" id="ProtNLM"/>
    </source>
</evidence>
<name>A0A8X7P5S9_BRACI</name>
<dbReference type="Proteomes" id="UP000886595">
    <property type="component" value="Unassembled WGS sequence"/>
</dbReference>
<gene>
    <name evidence="2" type="ORF">Bca52824_093479</name>
</gene>
<accession>A0A8X7P5S9</accession>
<keyword evidence="1" id="KW-0472">Membrane</keyword>
<protein>
    <recommendedName>
        <fullName evidence="4">Transmembrane protein</fullName>
    </recommendedName>
</protein>
<evidence type="ECO:0000313" key="2">
    <source>
        <dbReference type="EMBL" id="KAG2244677.1"/>
    </source>
</evidence>
<reference evidence="2 3" key="1">
    <citation type="submission" date="2020-02" db="EMBL/GenBank/DDBJ databases">
        <authorList>
            <person name="Ma Q."/>
            <person name="Huang Y."/>
            <person name="Song X."/>
            <person name="Pei D."/>
        </authorList>
    </citation>
    <scope>NUCLEOTIDE SEQUENCE [LARGE SCALE GENOMIC DNA]</scope>
    <source>
        <strain evidence="2">Sxm20200214</strain>
        <tissue evidence="2">Leaf</tissue>
    </source>
</reference>
<dbReference type="EMBL" id="JAAMPC010000064">
    <property type="protein sequence ID" value="KAG2244677.1"/>
    <property type="molecule type" value="Genomic_DNA"/>
</dbReference>
<keyword evidence="1" id="KW-0812">Transmembrane</keyword>
<sequence>MRLDLRYMSLTGGDMGLRNWKTGIIIKLILNLLCCISLSFSLSQLLGNGGDMKEGETARKRMKISVPHFDNFGTNQDLL</sequence>
<organism evidence="2 3">
    <name type="scientific">Brassica carinata</name>
    <name type="common">Ethiopian mustard</name>
    <name type="synonym">Abyssinian cabbage</name>
    <dbReference type="NCBI Taxonomy" id="52824"/>
    <lineage>
        <taxon>Eukaryota</taxon>
        <taxon>Viridiplantae</taxon>
        <taxon>Streptophyta</taxon>
        <taxon>Embryophyta</taxon>
        <taxon>Tracheophyta</taxon>
        <taxon>Spermatophyta</taxon>
        <taxon>Magnoliopsida</taxon>
        <taxon>eudicotyledons</taxon>
        <taxon>Gunneridae</taxon>
        <taxon>Pentapetalae</taxon>
        <taxon>rosids</taxon>
        <taxon>malvids</taxon>
        <taxon>Brassicales</taxon>
        <taxon>Brassicaceae</taxon>
        <taxon>Brassiceae</taxon>
        <taxon>Brassica</taxon>
    </lineage>
</organism>
<dbReference type="AlphaFoldDB" id="A0A8X7P5S9"/>
<proteinExistence type="predicted"/>
<keyword evidence="1" id="KW-1133">Transmembrane helix</keyword>
<keyword evidence="3" id="KW-1185">Reference proteome</keyword>
<feature type="transmembrane region" description="Helical" evidence="1">
    <location>
        <begin position="24"/>
        <end position="46"/>
    </location>
</feature>
<comment type="caution">
    <text evidence="2">The sequence shown here is derived from an EMBL/GenBank/DDBJ whole genome shotgun (WGS) entry which is preliminary data.</text>
</comment>